<keyword evidence="3" id="KW-1185">Reference proteome</keyword>
<dbReference type="Pfam" id="PF01979">
    <property type="entry name" value="Amidohydro_1"/>
    <property type="match status" value="1"/>
</dbReference>
<dbReference type="STRING" id="1121291.SAMN02745134_03035"/>
<gene>
    <name evidence="2" type="ORF">SAMN02745134_03035</name>
</gene>
<dbReference type="NCBIfam" id="NF011984">
    <property type="entry name" value="PRK15446.1-5"/>
    <property type="match status" value="1"/>
</dbReference>
<dbReference type="GO" id="GO:0016810">
    <property type="term" value="F:hydrolase activity, acting on carbon-nitrogen (but not peptide) bonds"/>
    <property type="evidence" value="ECO:0007669"/>
    <property type="project" value="InterPro"/>
</dbReference>
<dbReference type="AlphaFoldDB" id="A0A1W1XT26"/>
<evidence type="ECO:0000313" key="3">
    <source>
        <dbReference type="Proteomes" id="UP000192468"/>
    </source>
</evidence>
<dbReference type="InterPro" id="IPR032466">
    <property type="entry name" value="Metal_Hydrolase"/>
</dbReference>
<dbReference type="OrthoDB" id="9776488at2"/>
<dbReference type="Proteomes" id="UP000192468">
    <property type="component" value="Unassembled WGS sequence"/>
</dbReference>
<dbReference type="SUPFAM" id="SSF51338">
    <property type="entry name" value="Composite domain of metallo-dependent hydrolases"/>
    <property type="match status" value="1"/>
</dbReference>
<protein>
    <submittedName>
        <fullName evidence="2">Alpha-D-ribose 1-methylphosphonate 5-triphosphate diphosphatase</fullName>
    </submittedName>
</protein>
<name>A0A1W1XT26_9CLOT</name>
<dbReference type="InterPro" id="IPR051781">
    <property type="entry name" value="Metallo-dep_Hydrolase"/>
</dbReference>
<dbReference type="NCBIfam" id="TIGR02318">
    <property type="entry name" value="phosphono_phnM"/>
    <property type="match status" value="1"/>
</dbReference>
<dbReference type="Gene3D" id="2.30.40.10">
    <property type="entry name" value="Urease, subunit C, domain 1"/>
    <property type="match status" value="1"/>
</dbReference>
<dbReference type="InterPro" id="IPR012696">
    <property type="entry name" value="PhnM"/>
</dbReference>
<dbReference type="NCBIfam" id="NF011990">
    <property type="entry name" value="PRK15446.2-6"/>
    <property type="match status" value="1"/>
</dbReference>
<dbReference type="NCBIfam" id="NF011987">
    <property type="entry name" value="PRK15446.2-3"/>
    <property type="match status" value="1"/>
</dbReference>
<dbReference type="PIRSF" id="PIRSF038971">
    <property type="entry name" value="PhnM"/>
    <property type="match status" value="1"/>
</dbReference>
<evidence type="ECO:0000259" key="1">
    <source>
        <dbReference type="Pfam" id="PF01979"/>
    </source>
</evidence>
<sequence>MYIIKNGKIVTENEILEGYDLIIENDLIKEIRESVQNENNDPEKVIDARGGYVAPGFIDIHSDYIENMAAPRPSSIMDFSISLREEEKILVNQGITTMFHSITMDRNELKNVPIRNPKNVKEMINAISNISNDKHLIKHHFHARIEIDNINEIDNIKKYIEEDKVQLISFMDHTPGQGQYRNLEVYRKTLKDYRDISEDEIEEIIHASGRKEKITDESIKEIAALALGKSISIASHDDDSVEKLKIVQGYGARISEFPITLDVAKSAKSMGMYTIAGAPNVLLGGSHSGNLCAAEAIKNDCIDILCSDYYPAAMLHAVFLLNERHGMDLGEMFNLVTINPAKAVNMDNSIGSIKKGKKADIIIIEKLNEQFPVITSVFVDGKLKTRTNY</sequence>
<proteinExistence type="predicted"/>
<dbReference type="InterPro" id="IPR011059">
    <property type="entry name" value="Metal-dep_hydrolase_composite"/>
</dbReference>
<reference evidence="2 3" key="1">
    <citation type="submission" date="2017-04" db="EMBL/GenBank/DDBJ databases">
        <authorList>
            <person name="Afonso C.L."/>
            <person name="Miller P.J."/>
            <person name="Scott M.A."/>
            <person name="Spackman E."/>
            <person name="Goraichik I."/>
            <person name="Dimitrov K.M."/>
            <person name="Suarez D.L."/>
            <person name="Swayne D.E."/>
        </authorList>
    </citation>
    <scope>NUCLEOTIDE SEQUENCE [LARGE SCALE GENOMIC DNA]</scope>
    <source>
        <strain evidence="2 3">DSM 12555</strain>
    </source>
</reference>
<dbReference type="EMBL" id="FWXH01000015">
    <property type="protein sequence ID" value="SMC27037.1"/>
    <property type="molecule type" value="Genomic_DNA"/>
</dbReference>
<dbReference type="RefSeq" id="WP_084116888.1">
    <property type="nucleotide sequence ID" value="NZ_FWXH01000015.1"/>
</dbReference>
<dbReference type="PANTHER" id="PTHR43135:SF3">
    <property type="entry name" value="ALPHA-D-RIBOSE 1-METHYLPHOSPHONATE 5-TRIPHOSPHATE DIPHOSPHATASE"/>
    <property type="match status" value="1"/>
</dbReference>
<feature type="domain" description="Amidohydrolase-related" evidence="1">
    <location>
        <begin position="52"/>
        <end position="383"/>
    </location>
</feature>
<dbReference type="Gene3D" id="3.20.20.140">
    <property type="entry name" value="Metal-dependent hydrolases"/>
    <property type="match status" value="2"/>
</dbReference>
<accession>A0A1W1XT26</accession>
<dbReference type="PANTHER" id="PTHR43135">
    <property type="entry name" value="ALPHA-D-RIBOSE 1-METHYLPHOSPHONATE 5-TRIPHOSPHATE DIPHOSPHATASE"/>
    <property type="match status" value="1"/>
</dbReference>
<dbReference type="InterPro" id="IPR006680">
    <property type="entry name" value="Amidohydro-rel"/>
</dbReference>
<dbReference type="SUPFAM" id="SSF51556">
    <property type="entry name" value="Metallo-dependent hydrolases"/>
    <property type="match status" value="1"/>
</dbReference>
<dbReference type="GO" id="GO:0019700">
    <property type="term" value="P:organic phosphonate catabolic process"/>
    <property type="evidence" value="ECO:0007669"/>
    <property type="project" value="InterPro"/>
</dbReference>
<organism evidence="2 3">
    <name type="scientific">Clostridium acidisoli DSM 12555</name>
    <dbReference type="NCBI Taxonomy" id="1121291"/>
    <lineage>
        <taxon>Bacteria</taxon>
        <taxon>Bacillati</taxon>
        <taxon>Bacillota</taxon>
        <taxon>Clostridia</taxon>
        <taxon>Eubacteriales</taxon>
        <taxon>Clostridiaceae</taxon>
        <taxon>Clostridium</taxon>
    </lineage>
</organism>
<evidence type="ECO:0000313" key="2">
    <source>
        <dbReference type="EMBL" id="SMC27037.1"/>
    </source>
</evidence>